<protein>
    <submittedName>
        <fullName evidence="2">Uncharacterized protein</fullName>
    </submittedName>
</protein>
<organism evidence="2 3">
    <name type="scientific">Brassica cretica</name>
    <name type="common">Mustard</name>
    <dbReference type="NCBI Taxonomy" id="69181"/>
    <lineage>
        <taxon>Eukaryota</taxon>
        <taxon>Viridiplantae</taxon>
        <taxon>Streptophyta</taxon>
        <taxon>Embryophyta</taxon>
        <taxon>Tracheophyta</taxon>
        <taxon>Spermatophyta</taxon>
        <taxon>Magnoliopsida</taxon>
        <taxon>eudicotyledons</taxon>
        <taxon>Gunneridae</taxon>
        <taxon>Pentapetalae</taxon>
        <taxon>rosids</taxon>
        <taxon>malvids</taxon>
        <taxon>Brassicales</taxon>
        <taxon>Brassicaceae</taxon>
        <taxon>Brassiceae</taxon>
        <taxon>Brassica</taxon>
    </lineage>
</organism>
<gene>
    <name evidence="2" type="ORF">F2Q68_00008414</name>
</gene>
<reference evidence="2" key="1">
    <citation type="submission" date="2019-12" db="EMBL/GenBank/DDBJ databases">
        <title>Genome sequencing and annotation of Brassica cretica.</title>
        <authorList>
            <person name="Studholme D.J."/>
            <person name="Sarris P.F."/>
        </authorList>
    </citation>
    <scope>NUCLEOTIDE SEQUENCE</scope>
    <source>
        <strain evidence="2">PFS-001/15</strain>
        <tissue evidence="2">Leaf</tissue>
    </source>
</reference>
<dbReference type="Proteomes" id="UP000712281">
    <property type="component" value="Unassembled WGS sequence"/>
</dbReference>
<dbReference type="AlphaFoldDB" id="A0A8S9L369"/>
<evidence type="ECO:0000313" key="3">
    <source>
        <dbReference type="Proteomes" id="UP000712281"/>
    </source>
</evidence>
<sequence length="90" mass="10308">MRHGSEVLSTAKEEVRVVRRQHVLTSHFIPRLNDLKGGGGQTWGMEMMELGTEMSLEDDSLLNLLRNRSGRGVESHLHRSPDRCKLLREE</sequence>
<feature type="region of interest" description="Disordered" evidence="1">
    <location>
        <begin position="71"/>
        <end position="90"/>
    </location>
</feature>
<dbReference type="EMBL" id="QGKW02000717">
    <property type="protein sequence ID" value="KAF2599808.1"/>
    <property type="molecule type" value="Genomic_DNA"/>
</dbReference>
<proteinExistence type="predicted"/>
<evidence type="ECO:0000313" key="2">
    <source>
        <dbReference type="EMBL" id="KAF2599808.1"/>
    </source>
</evidence>
<name>A0A8S9L369_BRACR</name>
<evidence type="ECO:0000256" key="1">
    <source>
        <dbReference type="SAM" id="MobiDB-lite"/>
    </source>
</evidence>
<comment type="caution">
    <text evidence="2">The sequence shown here is derived from an EMBL/GenBank/DDBJ whole genome shotgun (WGS) entry which is preliminary data.</text>
</comment>
<accession>A0A8S9L369</accession>